<dbReference type="InterPro" id="IPR013656">
    <property type="entry name" value="PAS_4"/>
</dbReference>
<dbReference type="SMART" id="SM00421">
    <property type="entry name" value="HTH_LUXR"/>
    <property type="match status" value="1"/>
</dbReference>
<dbReference type="InterPro" id="IPR016032">
    <property type="entry name" value="Sig_transdc_resp-reg_C-effctor"/>
</dbReference>
<feature type="domain" description="PAS" evidence="2">
    <location>
        <begin position="50"/>
        <end position="120"/>
    </location>
</feature>
<dbReference type="EMBL" id="JAMTCK010000002">
    <property type="protein sequence ID" value="MCP2164003.1"/>
    <property type="molecule type" value="Genomic_DNA"/>
</dbReference>
<dbReference type="AlphaFoldDB" id="A0AAE3KJ67"/>
<dbReference type="Pfam" id="PF00196">
    <property type="entry name" value="GerE"/>
    <property type="match status" value="1"/>
</dbReference>
<feature type="region of interest" description="Disordered" evidence="1">
    <location>
        <begin position="14"/>
        <end position="46"/>
    </location>
</feature>
<evidence type="ECO:0000256" key="1">
    <source>
        <dbReference type="SAM" id="MobiDB-lite"/>
    </source>
</evidence>
<dbReference type="Gene3D" id="1.10.10.10">
    <property type="entry name" value="Winged helix-like DNA-binding domain superfamily/Winged helix DNA-binding domain"/>
    <property type="match status" value="1"/>
</dbReference>
<dbReference type="SUPFAM" id="SSF46894">
    <property type="entry name" value="C-terminal effector domain of the bipartite response regulators"/>
    <property type="match status" value="1"/>
</dbReference>
<dbReference type="SMART" id="SM00091">
    <property type="entry name" value="PAS"/>
    <property type="match status" value="1"/>
</dbReference>
<dbReference type="Proteomes" id="UP001206128">
    <property type="component" value="Unassembled WGS sequence"/>
</dbReference>
<dbReference type="SUPFAM" id="SSF55785">
    <property type="entry name" value="PYP-like sensor domain (PAS domain)"/>
    <property type="match status" value="1"/>
</dbReference>
<dbReference type="GO" id="GO:0006355">
    <property type="term" value="P:regulation of DNA-templated transcription"/>
    <property type="evidence" value="ECO:0007669"/>
    <property type="project" value="InterPro"/>
</dbReference>
<dbReference type="NCBIfam" id="TIGR00229">
    <property type="entry name" value="sensory_box"/>
    <property type="match status" value="1"/>
</dbReference>
<gene>
    <name evidence="3" type="ORF">LX83_000843</name>
</gene>
<evidence type="ECO:0000313" key="3">
    <source>
        <dbReference type="EMBL" id="MCP2164003.1"/>
    </source>
</evidence>
<name>A0AAE3KJ67_9PSEU</name>
<proteinExistence type="predicted"/>
<keyword evidence="4" id="KW-1185">Reference proteome</keyword>
<organism evidence="3 4">
    <name type="scientific">Goodfellowiella coeruleoviolacea</name>
    <dbReference type="NCBI Taxonomy" id="334858"/>
    <lineage>
        <taxon>Bacteria</taxon>
        <taxon>Bacillati</taxon>
        <taxon>Actinomycetota</taxon>
        <taxon>Actinomycetes</taxon>
        <taxon>Pseudonocardiales</taxon>
        <taxon>Pseudonocardiaceae</taxon>
        <taxon>Goodfellowiella</taxon>
    </lineage>
</organism>
<dbReference type="InterPro" id="IPR036388">
    <property type="entry name" value="WH-like_DNA-bd_sf"/>
</dbReference>
<dbReference type="Pfam" id="PF08448">
    <property type="entry name" value="PAS_4"/>
    <property type="match status" value="1"/>
</dbReference>
<comment type="caution">
    <text evidence="3">The sequence shown here is derived from an EMBL/GenBank/DDBJ whole genome shotgun (WGS) entry which is preliminary data.</text>
</comment>
<dbReference type="Gene3D" id="3.30.450.20">
    <property type="entry name" value="PAS domain"/>
    <property type="match status" value="1"/>
</dbReference>
<dbReference type="InterPro" id="IPR035965">
    <property type="entry name" value="PAS-like_dom_sf"/>
</dbReference>
<dbReference type="InterPro" id="IPR000014">
    <property type="entry name" value="PAS"/>
</dbReference>
<accession>A0AAE3KJ67</accession>
<dbReference type="InterPro" id="IPR000792">
    <property type="entry name" value="Tscrpt_reg_LuxR_C"/>
</dbReference>
<dbReference type="PROSITE" id="PS50112">
    <property type="entry name" value="PAS"/>
    <property type="match status" value="1"/>
</dbReference>
<evidence type="ECO:0000313" key="4">
    <source>
        <dbReference type="Proteomes" id="UP001206128"/>
    </source>
</evidence>
<dbReference type="GO" id="GO:0003677">
    <property type="term" value="F:DNA binding"/>
    <property type="evidence" value="ECO:0007669"/>
    <property type="project" value="InterPro"/>
</dbReference>
<protein>
    <submittedName>
        <fullName evidence="3">PAS domain S-box-containing protein</fullName>
    </submittedName>
</protein>
<evidence type="ECO:0000259" key="2">
    <source>
        <dbReference type="PROSITE" id="PS50112"/>
    </source>
</evidence>
<dbReference type="CDD" id="cd00130">
    <property type="entry name" value="PAS"/>
    <property type="match status" value="1"/>
</dbReference>
<reference evidence="3" key="1">
    <citation type="submission" date="2022-06" db="EMBL/GenBank/DDBJ databases">
        <title>Genomic Encyclopedia of Archaeal and Bacterial Type Strains, Phase II (KMG-II): from individual species to whole genera.</title>
        <authorList>
            <person name="Goeker M."/>
        </authorList>
    </citation>
    <scope>NUCLEOTIDE SEQUENCE</scope>
    <source>
        <strain evidence="3">DSM 43935</strain>
    </source>
</reference>
<sequence>MTVVLDINTAADNRRNAQPVVRTSPQGRAGAEAPTTGSTGDLRAEPAGRHAGLFKSLFERSGMGIASLDLDLRVQEANADFYRQFGLRPSEAYGCGFTDLLHPSVAENLRRQLAKLAAGKRTRFCDHMVAVRGNGAAFSGELIGIMAHGQDGRPEAVIVLVKPENTGRDNPVVVERGKMLSELDARILEGVAAGVSTVQLANQLYLSRQGVEYHVSAMLRRLKAPNRPALVSRAYALGILGVGNWPPRVLPEYVK</sequence>